<evidence type="ECO:0000256" key="6">
    <source>
        <dbReference type="SAM" id="Coils"/>
    </source>
</evidence>
<dbReference type="SMART" id="SM00387">
    <property type="entry name" value="HATPase_c"/>
    <property type="match status" value="1"/>
</dbReference>
<keyword evidence="3" id="KW-0597">Phosphoprotein</keyword>
<evidence type="ECO:0000256" key="7">
    <source>
        <dbReference type="SAM" id="Phobius"/>
    </source>
</evidence>
<dbReference type="CDD" id="cd00130">
    <property type="entry name" value="PAS"/>
    <property type="match status" value="1"/>
</dbReference>
<dbReference type="InterPro" id="IPR005467">
    <property type="entry name" value="His_kinase_dom"/>
</dbReference>
<dbReference type="InterPro" id="IPR004358">
    <property type="entry name" value="Sig_transdc_His_kin-like_C"/>
</dbReference>
<reference evidence="10 11" key="1">
    <citation type="journal article" date="2016" name="Int. J. Syst. Evol. Microbiol.">
        <title>Polaribacter haliotis sp. nov., isolated from the gut of abalone Haliotis discus hannai.</title>
        <authorList>
            <person name="Kim Y.O."/>
            <person name="Park I.S."/>
            <person name="Park S."/>
            <person name="Nam B.H."/>
            <person name="Park J.M."/>
            <person name="Kim D.G."/>
            <person name="Yoon J.H."/>
        </authorList>
    </citation>
    <scope>NUCLEOTIDE SEQUENCE [LARGE SCALE GENOMIC DNA]</scope>
    <source>
        <strain evidence="10 11">KCTC 52418</strain>
    </source>
</reference>
<dbReference type="Pfam" id="PF00512">
    <property type="entry name" value="HisKA"/>
    <property type="match status" value="1"/>
</dbReference>
<comment type="catalytic activity">
    <reaction evidence="1">
        <text>ATP + protein L-histidine = ADP + protein N-phospho-L-histidine.</text>
        <dbReference type="EC" id="2.7.13.3"/>
    </reaction>
</comment>
<evidence type="ECO:0000313" key="10">
    <source>
        <dbReference type="EMBL" id="QOD62479.1"/>
    </source>
</evidence>
<dbReference type="EMBL" id="CP061813">
    <property type="protein sequence ID" value="QOD62479.1"/>
    <property type="molecule type" value="Genomic_DNA"/>
</dbReference>
<dbReference type="Gene3D" id="3.30.450.20">
    <property type="entry name" value="PAS domain"/>
    <property type="match status" value="1"/>
</dbReference>
<keyword evidence="5" id="KW-0418">Kinase</keyword>
<protein>
    <recommendedName>
        <fullName evidence="2">histidine kinase</fullName>
        <ecNumber evidence="2">2.7.13.3</ecNumber>
    </recommendedName>
</protein>
<dbReference type="InterPro" id="IPR036097">
    <property type="entry name" value="HisK_dim/P_sf"/>
</dbReference>
<dbReference type="PROSITE" id="PS50109">
    <property type="entry name" value="HIS_KIN"/>
    <property type="match status" value="1"/>
</dbReference>
<dbReference type="GO" id="GO:0000155">
    <property type="term" value="F:phosphorelay sensor kinase activity"/>
    <property type="evidence" value="ECO:0007669"/>
    <property type="project" value="InterPro"/>
</dbReference>
<dbReference type="Gene3D" id="3.30.565.10">
    <property type="entry name" value="Histidine kinase-like ATPase, C-terminal domain"/>
    <property type="match status" value="1"/>
</dbReference>
<evidence type="ECO:0000256" key="5">
    <source>
        <dbReference type="ARBA" id="ARBA00022777"/>
    </source>
</evidence>
<keyword evidence="7" id="KW-0812">Transmembrane</keyword>
<evidence type="ECO:0000256" key="4">
    <source>
        <dbReference type="ARBA" id="ARBA00022679"/>
    </source>
</evidence>
<dbReference type="InterPro" id="IPR003661">
    <property type="entry name" value="HisK_dim/P_dom"/>
</dbReference>
<feature type="domain" description="Histidine kinase" evidence="8">
    <location>
        <begin position="343"/>
        <end position="569"/>
    </location>
</feature>
<dbReference type="PROSITE" id="PS50112">
    <property type="entry name" value="PAS"/>
    <property type="match status" value="1"/>
</dbReference>
<evidence type="ECO:0000259" key="9">
    <source>
        <dbReference type="PROSITE" id="PS50112"/>
    </source>
</evidence>
<dbReference type="OrthoDB" id="9124519at2"/>
<dbReference type="Proteomes" id="UP000516764">
    <property type="component" value="Chromosome"/>
</dbReference>
<dbReference type="InterPro" id="IPR035965">
    <property type="entry name" value="PAS-like_dom_sf"/>
</dbReference>
<accession>A0A7L8AL17</accession>
<evidence type="ECO:0000259" key="8">
    <source>
        <dbReference type="PROSITE" id="PS50109"/>
    </source>
</evidence>
<gene>
    <name evidence="10" type="ORF">H9I45_10245</name>
</gene>
<evidence type="ECO:0000256" key="3">
    <source>
        <dbReference type="ARBA" id="ARBA00022553"/>
    </source>
</evidence>
<dbReference type="CDD" id="cd19410">
    <property type="entry name" value="HK9-like_sensor"/>
    <property type="match status" value="1"/>
</dbReference>
<dbReference type="CDD" id="cd00082">
    <property type="entry name" value="HisKA"/>
    <property type="match status" value="1"/>
</dbReference>
<sequence length="569" mass="65798">MGGFAYQHTQKLVMSFEMVQHTYEVNVELEQILSYLKDAETGQRGFLITKDTVFLEPYYSSRENSNNSFARLKELTINDEIQQSNLKNLSILIGDNLSIFDKSLKYANKNGTNTKGFYALLNEGKETMDNIRVLINEMITHQNELLEIRKKLSDQSLTNTPLVIYSVLIITLLLLLLTYSKINKDLKVLKKKNIQLEIFKESTNQSEIVNKHGNWTFFINENRFEYSDNLYRLLGEQPQSFPSTIENFLEFVHPEDVDQLQEDVDKMMKEENLPFIFYRVVQKNGNIRHFKAYGKIIVNNDNQKRLLGTTTDITDEVESYKLLEERNLELEQNNKELSSFNHVASHDLQEPLRKIQTFISRLEDKEVDNLSEKGILYLNRIKTAASRMRLLIDDLLQFSRTNKSEEVLEVTNMNLILENAKQELAETISEKEAKFTADAIPVMEVIPFQIQQLFINLIGNSLKYSKEGINPIISISHSIVKADDNLNLKKPKFSNYHKLTFTDNGIGFDQEYAEKIFVLFSRLHNKNQYSGTGIGLSICKKIVDNHQGYIFAKGELDKGASFEVFLPLK</sequence>
<keyword evidence="7" id="KW-0472">Membrane</keyword>
<dbReference type="PRINTS" id="PR00344">
    <property type="entry name" value="BCTRLSENSOR"/>
</dbReference>
<dbReference type="InterPro" id="IPR003594">
    <property type="entry name" value="HATPase_dom"/>
</dbReference>
<dbReference type="NCBIfam" id="TIGR00229">
    <property type="entry name" value="sensory_box"/>
    <property type="match status" value="1"/>
</dbReference>
<dbReference type="PANTHER" id="PTHR43304">
    <property type="entry name" value="PHYTOCHROME-LIKE PROTEIN CPH1"/>
    <property type="match status" value="1"/>
</dbReference>
<dbReference type="InterPro" id="IPR007891">
    <property type="entry name" value="CHASE3"/>
</dbReference>
<dbReference type="AlphaFoldDB" id="A0A7L8AL17"/>
<dbReference type="InterPro" id="IPR036890">
    <property type="entry name" value="HATPase_C_sf"/>
</dbReference>
<keyword evidence="7" id="KW-1133">Transmembrane helix</keyword>
<proteinExistence type="predicted"/>
<dbReference type="Gene3D" id="1.10.287.130">
    <property type="match status" value="1"/>
</dbReference>
<dbReference type="InterPro" id="IPR052162">
    <property type="entry name" value="Sensor_kinase/Photoreceptor"/>
</dbReference>
<dbReference type="SMART" id="SM00388">
    <property type="entry name" value="HisKA"/>
    <property type="match status" value="1"/>
</dbReference>
<name>A0A7L8AL17_9FLAO</name>
<dbReference type="SUPFAM" id="SSF47384">
    <property type="entry name" value="Homodimeric domain of signal transducing histidine kinase"/>
    <property type="match status" value="1"/>
</dbReference>
<dbReference type="InterPro" id="IPR013655">
    <property type="entry name" value="PAS_fold_3"/>
</dbReference>
<dbReference type="Pfam" id="PF08447">
    <property type="entry name" value="PAS_3"/>
    <property type="match status" value="1"/>
</dbReference>
<dbReference type="SUPFAM" id="SSF55785">
    <property type="entry name" value="PYP-like sensor domain (PAS domain)"/>
    <property type="match status" value="1"/>
</dbReference>
<keyword evidence="6" id="KW-0175">Coiled coil</keyword>
<dbReference type="Pfam" id="PF02518">
    <property type="entry name" value="HATPase_c"/>
    <property type="match status" value="1"/>
</dbReference>
<evidence type="ECO:0000256" key="2">
    <source>
        <dbReference type="ARBA" id="ARBA00012438"/>
    </source>
</evidence>
<dbReference type="Gene3D" id="2.10.70.100">
    <property type="match status" value="1"/>
</dbReference>
<evidence type="ECO:0000256" key="1">
    <source>
        <dbReference type="ARBA" id="ARBA00000085"/>
    </source>
</evidence>
<dbReference type="KEGG" id="phal:H9I45_10245"/>
<feature type="coiled-coil region" evidence="6">
    <location>
        <begin position="313"/>
        <end position="340"/>
    </location>
</feature>
<feature type="domain" description="PAS" evidence="9">
    <location>
        <begin position="226"/>
        <end position="271"/>
    </location>
</feature>
<dbReference type="Pfam" id="PF05227">
    <property type="entry name" value="CHASE3"/>
    <property type="match status" value="1"/>
</dbReference>
<organism evidence="10 11">
    <name type="scientific">Polaribacter haliotis</name>
    <dbReference type="NCBI Taxonomy" id="1888915"/>
    <lineage>
        <taxon>Bacteria</taxon>
        <taxon>Pseudomonadati</taxon>
        <taxon>Bacteroidota</taxon>
        <taxon>Flavobacteriia</taxon>
        <taxon>Flavobacteriales</taxon>
        <taxon>Flavobacteriaceae</taxon>
    </lineage>
</organism>
<keyword evidence="4" id="KW-0808">Transferase</keyword>
<dbReference type="InterPro" id="IPR000014">
    <property type="entry name" value="PAS"/>
</dbReference>
<feature type="transmembrane region" description="Helical" evidence="7">
    <location>
        <begin position="162"/>
        <end position="182"/>
    </location>
</feature>
<dbReference type="EC" id="2.7.13.3" evidence="2"/>
<keyword evidence="11" id="KW-1185">Reference proteome</keyword>
<dbReference type="SUPFAM" id="SSF55874">
    <property type="entry name" value="ATPase domain of HSP90 chaperone/DNA topoisomerase II/histidine kinase"/>
    <property type="match status" value="1"/>
</dbReference>
<dbReference type="PANTHER" id="PTHR43304:SF1">
    <property type="entry name" value="PAC DOMAIN-CONTAINING PROTEIN"/>
    <property type="match status" value="1"/>
</dbReference>
<evidence type="ECO:0000313" key="11">
    <source>
        <dbReference type="Proteomes" id="UP000516764"/>
    </source>
</evidence>